<dbReference type="AlphaFoldDB" id="A0A1F6B2R4"/>
<accession>A0A1F6B2R4</accession>
<sequence>MAKMKRKIIVGLDFDGVVAYNPFRLVRAPWAYFKYRILGVRKLTFFYPKTDFSKFIWKLMHDSSIYPARGKDLLIDLVKKGLIEVHLVSGRYSFLDGHLYTWLDRFEMRNIFKSVNFNREDKQPHLFKEELIKNLNIDIFIEDNWDIVQYLSHKSKAKIFWIYNLIDRFQSYEYKFPYLEKALSVIKTICESSSH</sequence>
<dbReference type="Proteomes" id="UP000179209">
    <property type="component" value="Unassembled WGS sequence"/>
</dbReference>
<evidence type="ECO:0008006" key="3">
    <source>
        <dbReference type="Google" id="ProtNLM"/>
    </source>
</evidence>
<evidence type="ECO:0000313" key="2">
    <source>
        <dbReference type="Proteomes" id="UP000179209"/>
    </source>
</evidence>
<organism evidence="1 2">
    <name type="scientific">Candidatus Gottesmanbacteria bacterium RIFCSPLOWO2_02_FULL_38_8</name>
    <dbReference type="NCBI Taxonomy" id="1798397"/>
    <lineage>
        <taxon>Bacteria</taxon>
        <taxon>Candidatus Gottesmaniibacteriota</taxon>
    </lineage>
</organism>
<dbReference type="SUPFAM" id="SSF56784">
    <property type="entry name" value="HAD-like"/>
    <property type="match status" value="1"/>
</dbReference>
<name>A0A1F6B2R4_9BACT</name>
<comment type="caution">
    <text evidence="1">The sequence shown here is derived from an EMBL/GenBank/DDBJ whole genome shotgun (WGS) entry which is preliminary data.</text>
</comment>
<reference evidence="1 2" key="1">
    <citation type="journal article" date="2016" name="Nat. Commun.">
        <title>Thousands of microbial genomes shed light on interconnected biogeochemical processes in an aquifer system.</title>
        <authorList>
            <person name="Anantharaman K."/>
            <person name="Brown C.T."/>
            <person name="Hug L.A."/>
            <person name="Sharon I."/>
            <person name="Castelle C.J."/>
            <person name="Probst A.J."/>
            <person name="Thomas B.C."/>
            <person name="Singh A."/>
            <person name="Wilkins M.J."/>
            <person name="Karaoz U."/>
            <person name="Brodie E.L."/>
            <person name="Williams K.H."/>
            <person name="Hubbard S.S."/>
            <person name="Banfield J.F."/>
        </authorList>
    </citation>
    <scope>NUCLEOTIDE SEQUENCE [LARGE SCALE GENOMIC DNA]</scope>
</reference>
<dbReference type="EMBL" id="MFKA01000070">
    <property type="protein sequence ID" value="OGG31234.1"/>
    <property type="molecule type" value="Genomic_DNA"/>
</dbReference>
<gene>
    <name evidence="1" type="ORF">A3I51_01400</name>
</gene>
<evidence type="ECO:0000313" key="1">
    <source>
        <dbReference type="EMBL" id="OGG31234.1"/>
    </source>
</evidence>
<dbReference type="InterPro" id="IPR036412">
    <property type="entry name" value="HAD-like_sf"/>
</dbReference>
<proteinExistence type="predicted"/>
<protein>
    <recommendedName>
        <fullName evidence="3">FCP1 homology domain-containing protein</fullName>
    </recommendedName>
</protein>